<comment type="caution">
    <text evidence="2">The sequence shown here is derived from an EMBL/GenBank/DDBJ whole genome shotgun (WGS) entry which is preliminary data.</text>
</comment>
<keyword evidence="3" id="KW-1185">Reference proteome</keyword>
<evidence type="ECO:0000313" key="3">
    <source>
        <dbReference type="Proteomes" id="UP001193081"/>
    </source>
</evidence>
<evidence type="ECO:0000313" key="2">
    <source>
        <dbReference type="EMBL" id="MBP1466350.1"/>
    </source>
</evidence>
<dbReference type="Proteomes" id="UP001193081">
    <property type="component" value="Unassembled WGS sequence"/>
</dbReference>
<dbReference type="EMBL" id="SIJK02000018">
    <property type="protein sequence ID" value="MBP1466350.1"/>
    <property type="molecule type" value="Genomic_DNA"/>
</dbReference>
<proteinExistence type="predicted"/>
<dbReference type="RefSeq" id="WP_129673146.1">
    <property type="nucleotide sequence ID" value="NZ_SIJK02000018.1"/>
</dbReference>
<protein>
    <submittedName>
        <fullName evidence="2">Nucleoside triphosphate pyrophosphohydrolase family protein</fullName>
    </submittedName>
</protein>
<dbReference type="PANTHER" id="PTHR46523:SF1">
    <property type="entry name" value="DCTP PYROPHOSPHATASE 1"/>
    <property type="match status" value="1"/>
</dbReference>
<organism evidence="2 3">
    <name type="scientific">Candidatus Chloroploca mongolica</name>
    <dbReference type="NCBI Taxonomy" id="2528176"/>
    <lineage>
        <taxon>Bacteria</taxon>
        <taxon>Bacillati</taxon>
        <taxon>Chloroflexota</taxon>
        <taxon>Chloroflexia</taxon>
        <taxon>Chloroflexales</taxon>
        <taxon>Chloroflexineae</taxon>
        <taxon>Oscillochloridaceae</taxon>
        <taxon>Candidatus Chloroploca</taxon>
    </lineage>
</organism>
<dbReference type="InterPro" id="IPR004518">
    <property type="entry name" value="MazG-like_dom"/>
</dbReference>
<reference evidence="2 3" key="1">
    <citation type="submission" date="2021-03" db="EMBL/GenBank/DDBJ databases">
        <authorList>
            <person name="Grouzdev D.S."/>
        </authorList>
    </citation>
    <scope>NUCLEOTIDE SEQUENCE [LARGE SCALE GENOMIC DNA]</scope>
    <source>
        <strain evidence="2 3">M50-1</strain>
    </source>
</reference>
<dbReference type="PANTHER" id="PTHR46523">
    <property type="entry name" value="DCTP PYROPHOSPHATASE 1"/>
    <property type="match status" value="1"/>
</dbReference>
<dbReference type="SUPFAM" id="SSF101386">
    <property type="entry name" value="all-alpha NTP pyrophosphatases"/>
    <property type="match status" value="1"/>
</dbReference>
<dbReference type="Pfam" id="PF03819">
    <property type="entry name" value="MazG"/>
    <property type="match status" value="1"/>
</dbReference>
<dbReference type="Gene3D" id="1.10.287.1080">
    <property type="entry name" value="MazG-like"/>
    <property type="match status" value="1"/>
</dbReference>
<feature type="domain" description="NTP pyrophosphohydrolase MazG-like" evidence="1">
    <location>
        <begin position="29"/>
        <end position="98"/>
    </location>
</feature>
<name>A0ABS4DA74_9CHLR</name>
<dbReference type="CDD" id="cd11541">
    <property type="entry name" value="NTP-PPase_u4"/>
    <property type="match status" value="1"/>
</dbReference>
<dbReference type="InterPro" id="IPR011379">
    <property type="entry name" value="MazG-related_GP37"/>
</dbReference>
<dbReference type="PIRSF" id="PIRSF006639">
    <property type="entry name" value="UCP006639_pph"/>
    <property type="match status" value="1"/>
</dbReference>
<evidence type="ECO:0000259" key="1">
    <source>
        <dbReference type="Pfam" id="PF03819"/>
    </source>
</evidence>
<sequence length="108" mass="12182">MEANDYQRLALRTEAPGRERDDRLLNAALGLSGEAGEVADTLKKWAFHGHPLDETALRNELGDVLWYVALAADALGLTLEEIMEANIAKLRRRYPEGFSRERSLERSE</sequence>
<dbReference type="InterPro" id="IPR052555">
    <property type="entry name" value="dCTP_Pyrophosphatase"/>
</dbReference>
<gene>
    <name evidence="2" type="ORF">EYB53_011605</name>
</gene>
<accession>A0ABS4DA74</accession>